<dbReference type="AlphaFoldDB" id="A0A849P4B9"/>
<dbReference type="EMBL" id="JABGBN010000001">
    <property type="protein sequence ID" value="NOL50565.1"/>
    <property type="molecule type" value="Genomic_DNA"/>
</dbReference>
<dbReference type="Pfam" id="PF02646">
    <property type="entry name" value="RmuC"/>
    <property type="match status" value="1"/>
</dbReference>
<protein>
    <submittedName>
        <fullName evidence="7">DNA recombination protein RmuC</fullName>
    </submittedName>
</protein>
<keyword evidence="8" id="KW-1185">Reference proteome</keyword>
<feature type="transmembrane region" description="Helical" evidence="6">
    <location>
        <begin position="6"/>
        <end position="28"/>
    </location>
</feature>
<organism evidence="7 8">
    <name type="scientific">Pelistega suis</name>
    <dbReference type="NCBI Taxonomy" id="1631957"/>
    <lineage>
        <taxon>Bacteria</taxon>
        <taxon>Pseudomonadati</taxon>
        <taxon>Pseudomonadota</taxon>
        <taxon>Betaproteobacteria</taxon>
        <taxon>Burkholderiales</taxon>
        <taxon>Alcaligenaceae</taxon>
        <taxon>Pelistega</taxon>
    </lineage>
</organism>
<keyword evidence="6" id="KW-1133">Transmembrane helix</keyword>
<comment type="function">
    <text evidence="1">Involved in DNA recombination.</text>
</comment>
<evidence type="ECO:0000256" key="2">
    <source>
        <dbReference type="ARBA" id="ARBA00009840"/>
    </source>
</evidence>
<proteinExistence type="inferred from homology"/>
<reference evidence="7 8" key="1">
    <citation type="submission" date="2020-05" db="EMBL/GenBank/DDBJ databases">
        <authorList>
            <person name="Niu N."/>
        </authorList>
    </citation>
    <scope>NUCLEOTIDE SEQUENCE [LARGE SCALE GENOMIC DNA]</scope>
    <source>
        <strain evidence="7 8">3340-03</strain>
    </source>
</reference>
<dbReference type="PANTHER" id="PTHR30563:SF0">
    <property type="entry name" value="DNA RECOMBINATION PROTEIN RMUC"/>
    <property type="match status" value="1"/>
</dbReference>
<keyword evidence="6" id="KW-0812">Transmembrane</keyword>
<sequence>MSLDSFLQANYLTLLAVLLLLVILLFFWRQLSVARARTQIAVLERALQDTENDLLSAQQTLHQLQQEQQAQKNIQQILQPFKEQLHQFHRRVNDIHTQSMMGQAALQQQVQQMMQANIKMGEDAQQLAQALKGNKKVLGNWGELQLETALEHAGLQKEVNYFTQPHFKNQQGERLIPDVVVALPEGRQLIIDSKVSLAAYQQAVAEANSQRVERYLKQLVKDVRAHVDDLARKDYAGLPDIQSVGFVMMFMPIEAAYVEALRQDEELFQYAYAKGVVLVSQTSLLPTLRTVANVWMLSNSHRELQEIGDRAVDTYNQLVTVAEHLSRLGTALNNANKVYNQAMTSFAGQQGLVSKLDKFQRLSAKSVKVMPELGGIDIVAETDKLQSLSKD</sequence>
<feature type="coiled-coil region" evidence="5">
    <location>
        <begin position="33"/>
        <end position="67"/>
    </location>
</feature>
<dbReference type="RefSeq" id="WP_171679278.1">
    <property type="nucleotide sequence ID" value="NZ_JABGBN010000001.1"/>
</dbReference>
<comment type="caution">
    <text evidence="7">The sequence shown here is derived from an EMBL/GenBank/DDBJ whole genome shotgun (WGS) entry which is preliminary data.</text>
</comment>
<gene>
    <name evidence="7" type="ORF">HKX39_00045</name>
</gene>
<accession>A0A849P4B9</accession>
<dbReference type="GO" id="GO:0006310">
    <property type="term" value="P:DNA recombination"/>
    <property type="evidence" value="ECO:0007669"/>
    <property type="project" value="UniProtKB-KW"/>
</dbReference>
<evidence type="ECO:0000313" key="8">
    <source>
        <dbReference type="Proteomes" id="UP000537862"/>
    </source>
</evidence>
<evidence type="ECO:0000256" key="1">
    <source>
        <dbReference type="ARBA" id="ARBA00003416"/>
    </source>
</evidence>
<name>A0A849P4B9_9BURK</name>
<evidence type="ECO:0000256" key="6">
    <source>
        <dbReference type="SAM" id="Phobius"/>
    </source>
</evidence>
<dbReference type="Proteomes" id="UP000537862">
    <property type="component" value="Unassembled WGS sequence"/>
</dbReference>
<keyword evidence="3 5" id="KW-0175">Coiled coil</keyword>
<evidence type="ECO:0000256" key="3">
    <source>
        <dbReference type="ARBA" id="ARBA00023054"/>
    </source>
</evidence>
<keyword evidence="6" id="KW-0472">Membrane</keyword>
<dbReference type="PANTHER" id="PTHR30563">
    <property type="entry name" value="DNA RECOMBINATION PROTEIN RMUC"/>
    <property type="match status" value="1"/>
</dbReference>
<keyword evidence="4" id="KW-0233">DNA recombination</keyword>
<dbReference type="InterPro" id="IPR003798">
    <property type="entry name" value="DNA_recombination_RmuC"/>
</dbReference>
<evidence type="ECO:0000313" key="7">
    <source>
        <dbReference type="EMBL" id="NOL50565.1"/>
    </source>
</evidence>
<evidence type="ECO:0000256" key="4">
    <source>
        <dbReference type="ARBA" id="ARBA00023172"/>
    </source>
</evidence>
<evidence type="ECO:0000256" key="5">
    <source>
        <dbReference type="SAM" id="Coils"/>
    </source>
</evidence>
<comment type="similarity">
    <text evidence="2">Belongs to the RmuC family.</text>
</comment>